<dbReference type="SUPFAM" id="SSF52972">
    <property type="entry name" value="ITPase-like"/>
    <property type="match status" value="1"/>
</dbReference>
<dbReference type="HAMAP" id="MF_01405">
    <property type="entry name" value="Non_canon_purine_NTPase"/>
    <property type="match status" value="1"/>
</dbReference>
<evidence type="ECO:0000256" key="10">
    <source>
        <dbReference type="HAMAP-Rule" id="MF_01405"/>
    </source>
</evidence>
<comment type="catalytic activity">
    <reaction evidence="10">
        <text>ITP + H2O = IMP + diphosphate + H(+)</text>
        <dbReference type="Rhea" id="RHEA:29399"/>
        <dbReference type="ChEBI" id="CHEBI:15377"/>
        <dbReference type="ChEBI" id="CHEBI:15378"/>
        <dbReference type="ChEBI" id="CHEBI:33019"/>
        <dbReference type="ChEBI" id="CHEBI:58053"/>
        <dbReference type="ChEBI" id="CHEBI:61402"/>
        <dbReference type="EC" id="3.6.1.66"/>
    </reaction>
</comment>
<comment type="catalytic activity">
    <reaction evidence="8 10">
        <text>dITP + H2O = dIMP + diphosphate + H(+)</text>
        <dbReference type="Rhea" id="RHEA:28342"/>
        <dbReference type="ChEBI" id="CHEBI:15377"/>
        <dbReference type="ChEBI" id="CHEBI:15378"/>
        <dbReference type="ChEBI" id="CHEBI:33019"/>
        <dbReference type="ChEBI" id="CHEBI:61194"/>
        <dbReference type="ChEBI" id="CHEBI:61382"/>
        <dbReference type="EC" id="3.6.1.66"/>
    </reaction>
</comment>
<protein>
    <recommendedName>
        <fullName evidence="10">dITP/XTP pyrophosphatase</fullName>
        <ecNumber evidence="10">3.6.1.66</ecNumber>
    </recommendedName>
    <alternativeName>
        <fullName evidence="10">Non-canonical purine NTP pyrophosphatase</fullName>
    </alternativeName>
    <alternativeName>
        <fullName evidence="10">Non-standard purine NTP pyrophosphatase</fullName>
    </alternativeName>
    <alternativeName>
        <fullName evidence="10">Nucleoside-triphosphate diphosphatase</fullName>
    </alternativeName>
    <alternativeName>
        <fullName evidence="10">Nucleoside-triphosphate pyrophosphatase</fullName>
        <shortName evidence="10">NTPase</shortName>
    </alternativeName>
</protein>
<dbReference type="Proteomes" id="UP001155241">
    <property type="component" value="Unassembled WGS sequence"/>
</dbReference>
<feature type="binding site" evidence="10">
    <location>
        <begin position="183"/>
        <end position="184"/>
    </location>
    <ligand>
        <name>substrate</name>
    </ligand>
</feature>
<dbReference type="GO" id="GO:0005829">
    <property type="term" value="C:cytosol"/>
    <property type="evidence" value="ECO:0007669"/>
    <property type="project" value="TreeGrafter"/>
</dbReference>
<proteinExistence type="inferred from homology"/>
<dbReference type="RefSeq" id="WP_252850473.1">
    <property type="nucleotide sequence ID" value="NZ_JAMXLR010000003.1"/>
</dbReference>
<comment type="catalytic activity">
    <reaction evidence="9 10">
        <text>XTP + H2O = XMP + diphosphate + H(+)</text>
        <dbReference type="Rhea" id="RHEA:28610"/>
        <dbReference type="ChEBI" id="CHEBI:15377"/>
        <dbReference type="ChEBI" id="CHEBI:15378"/>
        <dbReference type="ChEBI" id="CHEBI:33019"/>
        <dbReference type="ChEBI" id="CHEBI:57464"/>
        <dbReference type="ChEBI" id="CHEBI:61314"/>
        <dbReference type="EC" id="3.6.1.66"/>
    </reaction>
</comment>
<gene>
    <name evidence="11" type="ORF">NG895_00490</name>
</gene>
<keyword evidence="7 10" id="KW-0546">Nucleotide metabolism</keyword>
<keyword evidence="12" id="KW-1185">Reference proteome</keyword>
<accession>A0A9X2JEN1</accession>
<evidence type="ECO:0000256" key="3">
    <source>
        <dbReference type="ARBA" id="ARBA00022723"/>
    </source>
</evidence>
<keyword evidence="5 10" id="KW-0378">Hydrolase</keyword>
<dbReference type="GO" id="GO:0035870">
    <property type="term" value="F:dITP diphosphatase activity"/>
    <property type="evidence" value="ECO:0007669"/>
    <property type="project" value="UniProtKB-UniRule"/>
</dbReference>
<dbReference type="Gene3D" id="3.90.950.10">
    <property type="match status" value="1"/>
</dbReference>
<dbReference type="PANTHER" id="PTHR11067">
    <property type="entry name" value="INOSINE TRIPHOSPHATE PYROPHOSPHATASE/HAM1 PROTEIN"/>
    <property type="match status" value="1"/>
</dbReference>
<evidence type="ECO:0000256" key="8">
    <source>
        <dbReference type="ARBA" id="ARBA00051875"/>
    </source>
</evidence>
<dbReference type="FunFam" id="3.90.950.10:FF:000001">
    <property type="entry name" value="dITP/XTP pyrophosphatase"/>
    <property type="match status" value="1"/>
</dbReference>
<dbReference type="InterPro" id="IPR002637">
    <property type="entry name" value="RdgB/HAM1"/>
</dbReference>
<name>A0A9X2JEN1_9BACT</name>
<dbReference type="GO" id="GO:0009146">
    <property type="term" value="P:purine nucleoside triphosphate catabolic process"/>
    <property type="evidence" value="ECO:0007669"/>
    <property type="project" value="UniProtKB-UniRule"/>
</dbReference>
<evidence type="ECO:0000256" key="4">
    <source>
        <dbReference type="ARBA" id="ARBA00022741"/>
    </source>
</evidence>
<dbReference type="AlphaFoldDB" id="A0A9X2JEN1"/>
<dbReference type="InterPro" id="IPR020922">
    <property type="entry name" value="dITP/XTP_pyrophosphatase"/>
</dbReference>
<dbReference type="PANTHER" id="PTHR11067:SF9">
    <property type="entry name" value="INOSINE TRIPHOSPHATE PYROPHOSPHATASE"/>
    <property type="match status" value="1"/>
</dbReference>
<keyword evidence="6 10" id="KW-0460">Magnesium</keyword>
<dbReference type="GO" id="GO:0009117">
    <property type="term" value="P:nucleotide metabolic process"/>
    <property type="evidence" value="ECO:0007669"/>
    <property type="project" value="UniProtKB-KW"/>
</dbReference>
<organism evidence="11 12">
    <name type="scientific">Aeoliella straminimaris</name>
    <dbReference type="NCBI Taxonomy" id="2954799"/>
    <lineage>
        <taxon>Bacteria</taxon>
        <taxon>Pseudomonadati</taxon>
        <taxon>Planctomycetota</taxon>
        <taxon>Planctomycetia</taxon>
        <taxon>Pirellulales</taxon>
        <taxon>Lacipirellulaceae</taxon>
        <taxon>Aeoliella</taxon>
    </lineage>
</organism>
<dbReference type="GO" id="GO:0046872">
    <property type="term" value="F:metal ion binding"/>
    <property type="evidence" value="ECO:0007669"/>
    <property type="project" value="UniProtKB-KW"/>
</dbReference>
<evidence type="ECO:0000313" key="12">
    <source>
        <dbReference type="Proteomes" id="UP001155241"/>
    </source>
</evidence>
<evidence type="ECO:0000256" key="7">
    <source>
        <dbReference type="ARBA" id="ARBA00023080"/>
    </source>
</evidence>
<evidence type="ECO:0000256" key="6">
    <source>
        <dbReference type="ARBA" id="ARBA00022842"/>
    </source>
</evidence>
<evidence type="ECO:0000256" key="1">
    <source>
        <dbReference type="ARBA" id="ARBA00008023"/>
    </source>
</evidence>
<reference evidence="11" key="1">
    <citation type="submission" date="2022-06" db="EMBL/GenBank/DDBJ databases">
        <title>Aeoliella straminimaris, a novel planctomycete from sediments.</title>
        <authorList>
            <person name="Vitorino I.R."/>
            <person name="Lage O.M."/>
        </authorList>
    </citation>
    <scope>NUCLEOTIDE SEQUENCE</scope>
    <source>
        <strain evidence="11">ICT_H6.2</strain>
    </source>
</reference>
<comment type="caution">
    <text evidence="10">Lacks conserved residue(s) required for the propagation of feature annotation.</text>
</comment>
<keyword evidence="3 10" id="KW-0479">Metal-binding</keyword>
<dbReference type="InterPro" id="IPR029001">
    <property type="entry name" value="ITPase-like_fam"/>
</dbReference>
<evidence type="ECO:0000256" key="9">
    <source>
        <dbReference type="ARBA" id="ARBA00052017"/>
    </source>
</evidence>
<dbReference type="EC" id="3.6.1.66" evidence="10"/>
<feature type="binding site" evidence="10">
    <location>
        <begin position="155"/>
        <end position="158"/>
    </location>
    <ligand>
        <name>substrate</name>
    </ligand>
</feature>
<feature type="binding site" evidence="10">
    <location>
        <position position="71"/>
    </location>
    <ligand>
        <name>Mg(2+)</name>
        <dbReference type="ChEBI" id="CHEBI:18420"/>
    </ligand>
</feature>
<dbReference type="Pfam" id="PF01725">
    <property type="entry name" value="Ham1p_like"/>
    <property type="match status" value="1"/>
</dbReference>
<sequence>MSKRVVIGTHNKKKGVELAEMLGPYGLEVATLDDFPTALDVVEDGDTFAANARLKATQQAVHLGEWVLADDSGIEIDALKGAPGIYSARFAGEQATDEDNNRLLLEKLGDLPPEKRGARYYCHVTLANPTGKVRAESHATCRGIIRREPVGANGFGYDPLFEVREYHRTFGELGPAVKRALSHRSRAMRAIVPKLVALISA</sequence>
<dbReference type="GO" id="GO:0000166">
    <property type="term" value="F:nucleotide binding"/>
    <property type="evidence" value="ECO:0007669"/>
    <property type="project" value="UniProtKB-KW"/>
</dbReference>
<evidence type="ECO:0000256" key="5">
    <source>
        <dbReference type="ARBA" id="ARBA00022801"/>
    </source>
</evidence>
<feature type="binding site" evidence="10">
    <location>
        <begin position="9"/>
        <end position="14"/>
    </location>
    <ligand>
        <name>substrate</name>
    </ligand>
</feature>
<keyword evidence="4 10" id="KW-0547">Nucleotide-binding</keyword>
<dbReference type="GO" id="GO:0017111">
    <property type="term" value="F:ribonucleoside triphosphate phosphatase activity"/>
    <property type="evidence" value="ECO:0007669"/>
    <property type="project" value="InterPro"/>
</dbReference>
<feature type="binding site" evidence="10">
    <location>
        <position position="178"/>
    </location>
    <ligand>
        <name>substrate</name>
    </ligand>
</feature>
<feature type="active site" description="Proton acceptor" evidence="10">
    <location>
        <position position="71"/>
    </location>
</feature>
<dbReference type="CDD" id="cd00515">
    <property type="entry name" value="HAM1"/>
    <property type="match status" value="1"/>
</dbReference>
<dbReference type="GO" id="GO:0036220">
    <property type="term" value="F:ITP diphosphatase activity"/>
    <property type="evidence" value="ECO:0007669"/>
    <property type="project" value="UniProtKB-UniRule"/>
</dbReference>
<dbReference type="EMBL" id="JAMXLR010000003">
    <property type="protein sequence ID" value="MCO6042372.1"/>
    <property type="molecule type" value="Genomic_DNA"/>
</dbReference>
<evidence type="ECO:0000313" key="11">
    <source>
        <dbReference type="EMBL" id="MCO6042372.1"/>
    </source>
</evidence>
<comment type="function">
    <text evidence="10">Pyrophosphatase that catalyzes the hydrolysis of nucleoside triphosphates to their monophosphate derivatives, with a high preference for the non-canonical purine nucleotides XTP (xanthosine triphosphate), dITP (deoxyinosine triphosphate) and ITP. Seems to function as a house-cleaning enzyme that removes non-canonical purine nucleotides from the nucleotide pool, thus preventing their incorporation into DNA/RNA and avoiding chromosomal lesions.</text>
</comment>
<dbReference type="GO" id="GO:0036222">
    <property type="term" value="F:XTP diphosphatase activity"/>
    <property type="evidence" value="ECO:0007669"/>
    <property type="project" value="UniProtKB-UniRule"/>
</dbReference>
<feature type="binding site" evidence="10">
    <location>
        <position position="72"/>
    </location>
    <ligand>
        <name>substrate</name>
    </ligand>
</feature>
<comment type="similarity">
    <text evidence="1 10">Belongs to the HAM1 NTPase family.</text>
</comment>
<comment type="cofactor">
    <cofactor evidence="10">
        <name>Mg(2+)</name>
        <dbReference type="ChEBI" id="CHEBI:18420"/>
    </cofactor>
    <text evidence="10">Binds 1 Mg(2+) ion per subunit.</text>
</comment>
<evidence type="ECO:0000256" key="2">
    <source>
        <dbReference type="ARBA" id="ARBA00011738"/>
    </source>
</evidence>
<comment type="caution">
    <text evidence="11">The sequence shown here is derived from an EMBL/GenBank/DDBJ whole genome shotgun (WGS) entry which is preliminary data.</text>
</comment>
<comment type="subunit">
    <text evidence="2 10">Homodimer.</text>
</comment>